<comment type="subcellular location">
    <subcellularLocation>
        <location evidence="2">Nucleus</location>
    </subcellularLocation>
</comment>
<dbReference type="GO" id="GO:0000417">
    <property type="term" value="C:HIR complex"/>
    <property type="evidence" value="ECO:0007669"/>
    <property type="project" value="TreeGrafter"/>
</dbReference>
<gene>
    <name evidence="7" type="ORF">BJ508DRAFT_59594</name>
</gene>
<dbReference type="GO" id="GO:0031491">
    <property type="term" value="F:nucleosome binding"/>
    <property type="evidence" value="ECO:0007669"/>
    <property type="project" value="TreeGrafter"/>
</dbReference>
<feature type="region of interest" description="Disordered" evidence="6">
    <location>
        <begin position="1603"/>
        <end position="1750"/>
    </location>
</feature>
<dbReference type="STRING" id="1160509.A0A3N4IT42"/>
<dbReference type="EMBL" id="ML119646">
    <property type="protein sequence ID" value="RPA87421.1"/>
    <property type="molecule type" value="Genomic_DNA"/>
</dbReference>
<proteinExistence type="inferred from homology"/>
<reference evidence="7 8" key="1">
    <citation type="journal article" date="2018" name="Nat. Ecol. Evol.">
        <title>Pezizomycetes genomes reveal the molecular basis of ectomycorrhizal truffle lifestyle.</title>
        <authorList>
            <person name="Murat C."/>
            <person name="Payen T."/>
            <person name="Noel B."/>
            <person name="Kuo A."/>
            <person name="Morin E."/>
            <person name="Chen J."/>
            <person name="Kohler A."/>
            <person name="Krizsan K."/>
            <person name="Balestrini R."/>
            <person name="Da Silva C."/>
            <person name="Montanini B."/>
            <person name="Hainaut M."/>
            <person name="Levati E."/>
            <person name="Barry K.W."/>
            <person name="Belfiori B."/>
            <person name="Cichocki N."/>
            <person name="Clum A."/>
            <person name="Dockter R.B."/>
            <person name="Fauchery L."/>
            <person name="Guy J."/>
            <person name="Iotti M."/>
            <person name="Le Tacon F."/>
            <person name="Lindquist E.A."/>
            <person name="Lipzen A."/>
            <person name="Malagnac F."/>
            <person name="Mello A."/>
            <person name="Molinier V."/>
            <person name="Miyauchi S."/>
            <person name="Poulain J."/>
            <person name="Riccioni C."/>
            <person name="Rubini A."/>
            <person name="Sitrit Y."/>
            <person name="Splivallo R."/>
            <person name="Traeger S."/>
            <person name="Wang M."/>
            <person name="Zifcakova L."/>
            <person name="Wipf D."/>
            <person name="Zambonelli A."/>
            <person name="Paolocci F."/>
            <person name="Nowrousian M."/>
            <person name="Ottonello S."/>
            <person name="Baldrian P."/>
            <person name="Spatafora J.W."/>
            <person name="Henrissat B."/>
            <person name="Nagy L.G."/>
            <person name="Aury J.M."/>
            <person name="Wincker P."/>
            <person name="Grigoriev I.V."/>
            <person name="Bonfante P."/>
            <person name="Martin F.M."/>
        </authorList>
    </citation>
    <scope>NUCLEOTIDE SEQUENCE [LARGE SCALE GENOMIC DNA]</scope>
    <source>
        <strain evidence="7 8">RN42</strain>
    </source>
</reference>
<feature type="region of interest" description="Disordered" evidence="6">
    <location>
        <begin position="1762"/>
        <end position="1840"/>
    </location>
</feature>
<keyword evidence="5" id="KW-0539">Nucleus</keyword>
<dbReference type="InterPro" id="IPR011990">
    <property type="entry name" value="TPR-like_helical_dom_sf"/>
</dbReference>
<evidence type="ECO:0000256" key="5">
    <source>
        <dbReference type="ARBA" id="ARBA00023242"/>
    </source>
</evidence>
<evidence type="ECO:0000256" key="4">
    <source>
        <dbReference type="ARBA" id="ARBA00014848"/>
    </source>
</evidence>
<evidence type="ECO:0000313" key="7">
    <source>
        <dbReference type="EMBL" id="RPA87421.1"/>
    </source>
</evidence>
<protein>
    <recommendedName>
        <fullName evidence="4">Histone transcription regulator 3 homolog</fullName>
    </recommendedName>
</protein>
<dbReference type="SUPFAM" id="SSF48452">
    <property type="entry name" value="TPR-like"/>
    <property type="match status" value="1"/>
</dbReference>
<dbReference type="PANTHER" id="PTHR15502:SF7">
    <property type="entry name" value="CALCINEURIN-BINDING PROTEIN CABIN-1"/>
    <property type="match status" value="1"/>
</dbReference>
<accession>A0A3N4IT42</accession>
<comment type="similarity">
    <text evidence="3">Belongs to the HIR3 family.</text>
</comment>
<dbReference type="Proteomes" id="UP000275078">
    <property type="component" value="Unassembled WGS sequence"/>
</dbReference>
<dbReference type="OrthoDB" id="77564at2759"/>
<evidence type="ECO:0000256" key="1">
    <source>
        <dbReference type="ARBA" id="ARBA00002687"/>
    </source>
</evidence>
<dbReference type="PANTHER" id="PTHR15502">
    <property type="entry name" value="CALCINEURIN-BINDING PROTEIN CABIN 1-RELATED"/>
    <property type="match status" value="1"/>
</dbReference>
<comment type="function">
    <text evidence="1">Has a role in a nucleosome assembly pathway that is required for the integrity of heterochromatin and proper chromosome segregation.</text>
</comment>
<dbReference type="InterPro" id="IPR033053">
    <property type="entry name" value="Hir3/CABIN1"/>
</dbReference>
<evidence type="ECO:0000256" key="3">
    <source>
        <dbReference type="ARBA" id="ARBA00007335"/>
    </source>
</evidence>
<organism evidence="7 8">
    <name type="scientific">Ascobolus immersus RN42</name>
    <dbReference type="NCBI Taxonomy" id="1160509"/>
    <lineage>
        <taxon>Eukaryota</taxon>
        <taxon>Fungi</taxon>
        <taxon>Dikarya</taxon>
        <taxon>Ascomycota</taxon>
        <taxon>Pezizomycotina</taxon>
        <taxon>Pezizomycetes</taxon>
        <taxon>Pezizales</taxon>
        <taxon>Ascobolaceae</taxon>
        <taxon>Ascobolus</taxon>
    </lineage>
</organism>
<feature type="compositionally biased region" description="Acidic residues" evidence="6">
    <location>
        <begin position="1792"/>
        <end position="1840"/>
    </location>
</feature>
<name>A0A3N4IT42_ASCIM</name>
<evidence type="ECO:0000256" key="2">
    <source>
        <dbReference type="ARBA" id="ARBA00004123"/>
    </source>
</evidence>
<feature type="compositionally biased region" description="Polar residues" evidence="6">
    <location>
        <begin position="1770"/>
        <end position="1789"/>
    </location>
</feature>
<evidence type="ECO:0000313" key="8">
    <source>
        <dbReference type="Proteomes" id="UP000275078"/>
    </source>
</evidence>
<feature type="compositionally biased region" description="Low complexity" evidence="6">
    <location>
        <begin position="1657"/>
        <end position="1669"/>
    </location>
</feature>
<feature type="compositionally biased region" description="Basic and acidic residues" evidence="6">
    <location>
        <begin position="1603"/>
        <end position="1619"/>
    </location>
</feature>
<dbReference type="GO" id="GO:0006325">
    <property type="term" value="P:chromatin organization"/>
    <property type="evidence" value="ECO:0007669"/>
    <property type="project" value="InterPro"/>
</dbReference>
<sequence>MDPKSVVKFAAINVYDEENSENEENSQELQVEQALKIYARALKLHTNRQWEEAAAAYEELFQNEALKDTQNLHTTLQNGPTSLALLIHLSNKNYGEFLLERLKSVAKLDKTVDPIGTMEKALQLFATALIADDTDAALWRRAAQLSSLLGLPQVARYCLDSIVDGDGIVKHFTEERLASEQLKRLLNKIGDDASLSDERYRKFMKRKLDRAFQARINPYPWLTPLPEPAPLGQILAEESGKVHQLEVPTKSWGAIGKAILSQHEALESGEEDTETEAWWAFQFNLPPDTADSPESEVDMGDDLGSSTNIREPRTPEQTRATPQTGSNSRKRKPSTQGPTEDSGRSRLSKRVRDRESNAAAAAAAAAVPTAPLVREVLSQDKKLFKTANELLSPFDISLGSTDDLKTRPDEDLSGKPELYLQDFQTLLRNWDDDKGNVLLYGDGIESPDELPGMALVDLDNTSYHTGGKSNIPEKGVGRWVRSVNDAHLPLLQVSLEWLKALLFRPDGPSTYRTSQWNEELRHHIYDILAICDELVWEHITILYAELKKRGCSANELHILEWPQMIFELYLGDLIETEKEVLRGEGGETARESLVIKQLRAQRWANRASDFLSIHPDPQALDTKKSDLAARYLWANVILATFSGRSREFVMCCFKDLEVILHDAAMIQLPNSIAMPEVSARKAEREISKLKTMDFFGNIFEASNTMSDPERVVLSLEAVLDPREASMADWDDEVRLRLEEMADYLNKSSTQFKVYLWEKLREAYETIGNDDQKRILECRLKCIDIVTSDLATEDYLNGGTDHRHFVLLRGLRKLDDLVSATMELCLHDQWNVLVDLDMNAIKTTMTNLGILLRILHTYAFYEDGVLNKEYKGSDLHSYRLATAKFREMLVRTWCTMYLFYREAAQRQRKESGDHVEPQLLQLLSDIHDELGARYYCKLSDHIFLKLMQSELLRIRIDDFYQDLAQVLKCRFHLEVGTDLFVFNEHKTDIEPFTKKVAYEVLDFFLELASRKKPQQLPKSDIREGIEKLIEVIGVPSAKSNNKIAYNELSMEKYLSSSINPIELARCLKGGLDISMVKVKGDIARVAEKGLYYIEGQIHLAPMRFKKVAEKFRTEDFQDAVRFFKYDLLCDSTSWEVWYRLAQAYDCMTDQEMTFSADNINNNAEDLVYNERRAILCYMMAASTSMEADDSPDIHETLSQMWADFGNRMYSAARMPMKSQSFDTDDFPRHFSGMDNEGLYTRHIHNPVTVDMACRFAKVLYERALVHGDSNWKNWYMLGKCLEKLETVGDLDRYVPAIKDEDGDVVPPAPRTTNKRKNVEPALQCFIKAIQRLPTRGDAIFEPHHKLVSLIFKYGTNDHLDIRKGSELLIRNTQYAKNLKPANTKEEFDALCLTALKNMRAADKAKWHHRMTARMARHYEQVGDIDSAAREMATLFSQKGCGLSMWRPDHERAGRYFYYASFYTLLYAAILSERKTPADMANLEALLKRVRKNHLGLYEHGVVYEQVCFMYALALREIGRIPERFEDKVFKAVSFEEFNTISQKMEVFYSDPANATPLFDIFREIQEIRRTSSGMGKVDKVEDLQSDTYAMLYLQFAEEEKKRQAVEKEEKEKEKEEKKLLETPTRANPMSLHNLVADTTTTTPLDSARASPAPNGSITPSNPATAAPTTTDEGPRKVAKVSKRDIASKISSLIRQLPKPVTPGTTTGNIVSTPEASGGTRAHSDSLTGGSRIGGMQVNKPSSSSHPDNRMSGATDVALRAVGNDTLDPDSTFGSVNVSRNGSPSYDNQTDVEMGNDGDDGEDGDEGDGDDEDEGDHDGDEEEEEQNQDEDGDEEMGEDEQN</sequence>
<feature type="region of interest" description="Disordered" evidence="6">
    <location>
        <begin position="284"/>
        <end position="368"/>
    </location>
</feature>
<feature type="compositionally biased region" description="Polar residues" evidence="6">
    <location>
        <begin position="317"/>
        <end position="327"/>
    </location>
</feature>
<evidence type="ECO:0000256" key="6">
    <source>
        <dbReference type="SAM" id="MobiDB-lite"/>
    </source>
</evidence>
<keyword evidence="8" id="KW-1185">Reference proteome</keyword>
<dbReference type="GO" id="GO:0005634">
    <property type="term" value="C:nucleus"/>
    <property type="evidence" value="ECO:0007669"/>
    <property type="project" value="UniProtKB-SubCell"/>
</dbReference>
<feature type="compositionally biased region" description="Polar residues" evidence="6">
    <location>
        <begin position="1701"/>
        <end position="1713"/>
    </location>
</feature>
<feature type="compositionally biased region" description="Acidic residues" evidence="6">
    <location>
        <begin position="291"/>
        <end position="301"/>
    </location>
</feature>